<evidence type="ECO:0000256" key="2">
    <source>
        <dbReference type="PROSITE-ProRule" id="PRU00335"/>
    </source>
</evidence>
<dbReference type="Gene3D" id="1.10.357.10">
    <property type="entry name" value="Tetracycline Repressor, domain 2"/>
    <property type="match status" value="1"/>
</dbReference>
<dbReference type="InterPro" id="IPR009057">
    <property type="entry name" value="Homeodomain-like_sf"/>
</dbReference>
<gene>
    <name evidence="5" type="ORF">DFR76_102778</name>
</gene>
<dbReference type="AlphaFoldDB" id="A0A370ICD7"/>
<feature type="DNA-binding region" description="H-T-H motif" evidence="2">
    <location>
        <begin position="69"/>
        <end position="88"/>
    </location>
</feature>
<feature type="region of interest" description="Disordered" evidence="3">
    <location>
        <begin position="1"/>
        <end position="40"/>
    </location>
</feature>
<dbReference type="PANTHER" id="PTHR30055">
    <property type="entry name" value="HTH-TYPE TRANSCRIPTIONAL REGULATOR RUTR"/>
    <property type="match status" value="1"/>
</dbReference>
<feature type="domain" description="HTH tetR-type" evidence="4">
    <location>
        <begin position="46"/>
        <end position="106"/>
    </location>
</feature>
<evidence type="ECO:0000313" key="5">
    <source>
        <dbReference type="EMBL" id="RDI68377.1"/>
    </source>
</evidence>
<reference evidence="5 6" key="1">
    <citation type="submission" date="2018-07" db="EMBL/GenBank/DDBJ databases">
        <title>Genomic Encyclopedia of Type Strains, Phase IV (KMG-IV): sequencing the most valuable type-strain genomes for metagenomic binning, comparative biology and taxonomic classification.</title>
        <authorList>
            <person name="Goeker M."/>
        </authorList>
    </citation>
    <scope>NUCLEOTIDE SEQUENCE [LARGE SCALE GENOMIC DNA]</scope>
    <source>
        <strain evidence="5 6">DSM 44290</strain>
    </source>
</reference>
<name>A0A370ICD7_9NOCA</name>
<dbReference type="PROSITE" id="PS50977">
    <property type="entry name" value="HTH_TETR_2"/>
    <property type="match status" value="1"/>
</dbReference>
<dbReference type="EMBL" id="QQBC01000002">
    <property type="protein sequence ID" value="RDI68377.1"/>
    <property type="molecule type" value="Genomic_DNA"/>
</dbReference>
<dbReference type="Pfam" id="PF00440">
    <property type="entry name" value="TetR_N"/>
    <property type="match status" value="1"/>
</dbReference>
<dbReference type="InterPro" id="IPR001647">
    <property type="entry name" value="HTH_TetR"/>
</dbReference>
<comment type="caution">
    <text evidence="5">The sequence shown here is derived from an EMBL/GenBank/DDBJ whole genome shotgun (WGS) entry which is preliminary data.</text>
</comment>
<keyword evidence="6" id="KW-1185">Reference proteome</keyword>
<dbReference type="GO" id="GO:0003700">
    <property type="term" value="F:DNA-binding transcription factor activity"/>
    <property type="evidence" value="ECO:0007669"/>
    <property type="project" value="TreeGrafter"/>
</dbReference>
<keyword evidence="1 2" id="KW-0238">DNA-binding</keyword>
<protein>
    <submittedName>
        <fullName evidence="5">TetR family transcriptional regulator</fullName>
    </submittedName>
</protein>
<accession>A0A370ICD7</accession>
<dbReference type="Proteomes" id="UP000254869">
    <property type="component" value="Unassembled WGS sequence"/>
</dbReference>
<dbReference type="GO" id="GO:0000976">
    <property type="term" value="F:transcription cis-regulatory region binding"/>
    <property type="evidence" value="ECO:0007669"/>
    <property type="project" value="TreeGrafter"/>
</dbReference>
<dbReference type="STRING" id="1210086.GCA_001613105_01354"/>
<organism evidence="5 6">
    <name type="scientific">Nocardia pseudobrasiliensis</name>
    <dbReference type="NCBI Taxonomy" id="45979"/>
    <lineage>
        <taxon>Bacteria</taxon>
        <taxon>Bacillati</taxon>
        <taxon>Actinomycetota</taxon>
        <taxon>Actinomycetes</taxon>
        <taxon>Mycobacteriales</taxon>
        <taxon>Nocardiaceae</taxon>
        <taxon>Nocardia</taxon>
    </lineage>
</organism>
<evidence type="ECO:0000313" key="6">
    <source>
        <dbReference type="Proteomes" id="UP000254869"/>
    </source>
</evidence>
<dbReference type="InterPro" id="IPR050109">
    <property type="entry name" value="HTH-type_TetR-like_transc_reg"/>
</dbReference>
<evidence type="ECO:0000256" key="1">
    <source>
        <dbReference type="ARBA" id="ARBA00023125"/>
    </source>
</evidence>
<dbReference type="PANTHER" id="PTHR30055:SF209">
    <property type="entry name" value="POSSIBLE TRANSCRIPTIONAL REGULATORY PROTEIN (PROBABLY TETR-FAMILY)"/>
    <property type="match status" value="1"/>
</dbReference>
<evidence type="ECO:0000256" key="3">
    <source>
        <dbReference type="SAM" id="MobiDB-lite"/>
    </source>
</evidence>
<feature type="compositionally biased region" description="Basic and acidic residues" evidence="3">
    <location>
        <begin position="1"/>
        <end position="12"/>
    </location>
</feature>
<proteinExistence type="predicted"/>
<sequence length="264" mass="29318">MSGTDRTADRGGRQPPGIIDPMVSEPSPGRRRPYRFAGMSKEARRNARREVLLEAGIDVIGEVGIADTKVREVCARAELTERYFYESFPNFDSFVHHVVQTVGFRVAMRLLGKALPISNGQERLRAVAGELVSIFDEDRRVGRILLVETARAGGELAQMRQQMLYGTTWLMTMWLDNPDQDMDLAAVTAPFIAQYEQGDTPFDTPVLGDIDTIAIAGASAEMLTAWVDNRLAMTADELVDYVLRYIDQTVAWQKQSPSTGSSQA</sequence>
<dbReference type="SUPFAM" id="SSF46689">
    <property type="entry name" value="Homeodomain-like"/>
    <property type="match status" value="1"/>
</dbReference>
<evidence type="ECO:0000259" key="4">
    <source>
        <dbReference type="PROSITE" id="PS50977"/>
    </source>
</evidence>